<reference evidence="2" key="1">
    <citation type="submission" date="2014-12" db="EMBL/GenBank/DDBJ databases">
        <title>Insight into the proteome of Arion vulgaris.</title>
        <authorList>
            <person name="Aradska J."/>
            <person name="Bulat T."/>
            <person name="Smidak R."/>
            <person name="Sarate P."/>
            <person name="Gangsoo J."/>
            <person name="Sialana F."/>
            <person name="Bilban M."/>
            <person name="Lubec G."/>
        </authorList>
    </citation>
    <scope>NUCLEOTIDE SEQUENCE</scope>
    <source>
        <tissue evidence="2">Skin</tissue>
    </source>
</reference>
<name>A0A0B6XUJ4_9EUPU</name>
<feature type="chain" id="PRO_5002126140" evidence="1">
    <location>
        <begin position="21"/>
        <end position="67"/>
    </location>
</feature>
<organism evidence="2">
    <name type="scientific">Arion vulgaris</name>
    <dbReference type="NCBI Taxonomy" id="1028688"/>
    <lineage>
        <taxon>Eukaryota</taxon>
        <taxon>Metazoa</taxon>
        <taxon>Spiralia</taxon>
        <taxon>Lophotrochozoa</taxon>
        <taxon>Mollusca</taxon>
        <taxon>Gastropoda</taxon>
        <taxon>Heterobranchia</taxon>
        <taxon>Euthyneura</taxon>
        <taxon>Panpulmonata</taxon>
        <taxon>Eupulmonata</taxon>
        <taxon>Stylommatophora</taxon>
        <taxon>Helicina</taxon>
        <taxon>Arionoidea</taxon>
        <taxon>Arionidae</taxon>
        <taxon>Arion</taxon>
    </lineage>
</organism>
<feature type="non-terminal residue" evidence="2">
    <location>
        <position position="1"/>
    </location>
</feature>
<proteinExistence type="predicted"/>
<evidence type="ECO:0000313" key="2">
    <source>
        <dbReference type="EMBL" id="CEK47579.1"/>
    </source>
</evidence>
<accession>A0A0B6XUJ4</accession>
<sequence length="67" mass="7733">QMVLVLQMFLLSLLARYVYYRPQDTLSSLPCDEDMQESQHMTCCTASKTDSDMPVWTESIQTKEPTP</sequence>
<gene>
    <name evidence="2" type="primary">ORF1672</name>
</gene>
<feature type="non-terminal residue" evidence="2">
    <location>
        <position position="67"/>
    </location>
</feature>
<dbReference type="EMBL" id="HACG01000714">
    <property type="protein sequence ID" value="CEK47579.1"/>
    <property type="molecule type" value="Transcribed_RNA"/>
</dbReference>
<protein>
    <submittedName>
        <fullName evidence="2">Uncharacterized protein</fullName>
    </submittedName>
</protein>
<evidence type="ECO:0000256" key="1">
    <source>
        <dbReference type="SAM" id="SignalP"/>
    </source>
</evidence>
<keyword evidence="1" id="KW-0732">Signal</keyword>
<feature type="signal peptide" evidence="1">
    <location>
        <begin position="1"/>
        <end position="20"/>
    </location>
</feature>
<dbReference type="AlphaFoldDB" id="A0A0B6XUJ4"/>